<proteinExistence type="predicted"/>
<sequence length="57" mass="6513">MLSLALMPKQLATTAHRRTSWAASLRPAFHRSETPSNRCAHSCYVTLISYFRTVIFD</sequence>
<dbReference type="EMBL" id="CCNB01000012">
    <property type="protein sequence ID" value="CDX36195.1"/>
    <property type="molecule type" value="Genomic_DNA"/>
</dbReference>
<reference evidence="1 2" key="1">
    <citation type="submission" date="2014-08" db="EMBL/GenBank/DDBJ databases">
        <authorList>
            <person name="Moulin Lionel"/>
        </authorList>
    </citation>
    <scope>NUCLEOTIDE SEQUENCE [LARGE SCALE GENOMIC DNA]</scope>
</reference>
<evidence type="ECO:0000313" key="1">
    <source>
        <dbReference type="EMBL" id="CDX36195.1"/>
    </source>
</evidence>
<accession>A0A090EXF2</accession>
<protein>
    <submittedName>
        <fullName evidence="1">Uncharacterized protein</fullName>
    </submittedName>
</protein>
<gene>
    <name evidence="1" type="ORF">MPLDJ20_20468</name>
</gene>
<dbReference type="AlphaFoldDB" id="A0A090EXF2"/>
<dbReference type="Proteomes" id="UP000046373">
    <property type="component" value="Unassembled WGS sequence"/>
</dbReference>
<organism evidence="1 2">
    <name type="scientific">Mesorhizobium plurifarium</name>
    <dbReference type="NCBI Taxonomy" id="69974"/>
    <lineage>
        <taxon>Bacteria</taxon>
        <taxon>Pseudomonadati</taxon>
        <taxon>Pseudomonadota</taxon>
        <taxon>Alphaproteobacteria</taxon>
        <taxon>Hyphomicrobiales</taxon>
        <taxon>Phyllobacteriaceae</taxon>
        <taxon>Mesorhizobium</taxon>
    </lineage>
</organism>
<evidence type="ECO:0000313" key="2">
    <source>
        <dbReference type="Proteomes" id="UP000046373"/>
    </source>
</evidence>
<name>A0A090EXF2_MESPL</name>